<keyword evidence="1" id="KW-0472">Membrane</keyword>
<evidence type="ECO:0000313" key="2">
    <source>
        <dbReference type="EMBL" id="SEA17183.1"/>
    </source>
</evidence>
<dbReference type="EMBL" id="FNQY01000009">
    <property type="protein sequence ID" value="SEA17183.1"/>
    <property type="molecule type" value="Genomic_DNA"/>
</dbReference>
<dbReference type="Proteomes" id="UP000199041">
    <property type="component" value="Unassembled WGS sequence"/>
</dbReference>
<sequence>MSQISVLWAYVIYLPVAIWLTLYVTGKLFDNAIVLYDGYFPRPKGNGCGDQSAL</sequence>
<dbReference type="STRING" id="551991.SAMN05192529_109163"/>
<keyword evidence="3" id="KW-1185">Reference proteome</keyword>
<reference evidence="2 3" key="1">
    <citation type="submission" date="2016-10" db="EMBL/GenBank/DDBJ databases">
        <authorList>
            <person name="de Groot N.N."/>
        </authorList>
    </citation>
    <scope>NUCLEOTIDE SEQUENCE [LARGE SCALE GENOMIC DNA]</scope>
    <source>
        <strain evidence="2 3">Vu-144</strain>
    </source>
</reference>
<keyword evidence="1" id="KW-0812">Transmembrane</keyword>
<evidence type="ECO:0000256" key="1">
    <source>
        <dbReference type="SAM" id="Phobius"/>
    </source>
</evidence>
<protein>
    <submittedName>
        <fullName evidence="2">Uncharacterized protein</fullName>
    </submittedName>
</protein>
<gene>
    <name evidence="2" type="ORF">SAMN05192529_109163</name>
</gene>
<dbReference type="AlphaFoldDB" id="A0A1H3Z012"/>
<keyword evidence="1" id="KW-1133">Transmembrane helix</keyword>
<name>A0A1H3Z012_9BACT</name>
<feature type="transmembrane region" description="Helical" evidence="1">
    <location>
        <begin position="6"/>
        <end position="25"/>
    </location>
</feature>
<evidence type="ECO:0000313" key="3">
    <source>
        <dbReference type="Proteomes" id="UP000199041"/>
    </source>
</evidence>
<organism evidence="2 3">
    <name type="scientific">Arachidicoccus rhizosphaerae</name>
    <dbReference type="NCBI Taxonomy" id="551991"/>
    <lineage>
        <taxon>Bacteria</taxon>
        <taxon>Pseudomonadati</taxon>
        <taxon>Bacteroidota</taxon>
        <taxon>Chitinophagia</taxon>
        <taxon>Chitinophagales</taxon>
        <taxon>Chitinophagaceae</taxon>
        <taxon>Arachidicoccus</taxon>
    </lineage>
</organism>
<proteinExistence type="predicted"/>
<accession>A0A1H3Z012</accession>